<comment type="caution">
    <text evidence="6">The sequence shown here is derived from an EMBL/GenBank/DDBJ whole genome shotgun (WGS) entry which is preliminary data.</text>
</comment>
<dbReference type="Gene3D" id="1.10.510.10">
    <property type="entry name" value="Transferase(Phosphotransferase) domain 1"/>
    <property type="match status" value="1"/>
</dbReference>
<keyword evidence="2" id="KW-0547">Nucleotide-binding</keyword>
<dbReference type="STRING" id="43335.A0A4U5MWN2"/>
<keyword evidence="3 6" id="KW-0418">Kinase</keyword>
<dbReference type="InterPro" id="IPR052059">
    <property type="entry name" value="CR_Ser/Thr_kinase"/>
</dbReference>
<dbReference type="AlphaFoldDB" id="A0A4U5MWN2"/>
<feature type="compositionally biased region" description="Low complexity" evidence="5">
    <location>
        <begin position="119"/>
        <end position="133"/>
    </location>
</feature>
<evidence type="ECO:0000256" key="5">
    <source>
        <dbReference type="SAM" id="MobiDB-lite"/>
    </source>
</evidence>
<gene>
    <name evidence="6" type="ORF">D5086_0000297010</name>
</gene>
<dbReference type="GO" id="GO:0016301">
    <property type="term" value="F:kinase activity"/>
    <property type="evidence" value="ECO:0007669"/>
    <property type="project" value="UniProtKB-KW"/>
</dbReference>
<dbReference type="GO" id="GO:0005524">
    <property type="term" value="F:ATP binding"/>
    <property type="evidence" value="ECO:0007669"/>
    <property type="project" value="UniProtKB-KW"/>
</dbReference>
<name>A0A4U5MWN2_POPAL</name>
<evidence type="ECO:0000256" key="1">
    <source>
        <dbReference type="ARBA" id="ARBA00022679"/>
    </source>
</evidence>
<accession>A0A4U5MWN2</accession>
<evidence type="ECO:0000256" key="2">
    <source>
        <dbReference type="ARBA" id="ARBA00022741"/>
    </source>
</evidence>
<proteinExistence type="predicted"/>
<feature type="compositionally biased region" description="Basic and acidic residues" evidence="5">
    <location>
        <begin position="97"/>
        <end position="118"/>
    </location>
</feature>
<evidence type="ECO:0000313" key="6">
    <source>
        <dbReference type="EMBL" id="TKR74300.1"/>
    </source>
</evidence>
<dbReference type="PANTHER" id="PTHR47973">
    <property type="entry name" value="CYSTEINE-RICH RECEPTOR-LIKE PROTEIN KINASE 3"/>
    <property type="match status" value="1"/>
</dbReference>
<keyword evidence="4" id="KW-0067">ATP-binding</keyword>
<feature type="region of interest" description="Disordered" evidence="5">
    <location>
        <begin position="93"/>
        <end position="135"/>
    </location>
</feature>
<protein>
    <submittedName>
        <fullName evidence="6">Putative serine/threonine-protein kinase</fullName>
    </submittedName>
</protein>
<dbReference type="EMBL" id="RCHU01001173">
    <property type="protein sequence ID" value="TKR74300.1"/>
    <property type="molecule type" value="Genomic_DNA"/>
</dbReference>
<reference evidence="6" key="1">
    <citation type="submission" date="2018-10" db="EMBL/GenBank/DDBJ databases">
        <title>Population genomic analysis revealed the cold adaptation of white poplar.</title>
        <authorList>
            <person name="Liu Y.-J."/>
        </authorList>
    </citation>
    <scope>NUCLEOTIDE SEQUENCE [LARGE SCALE GENOMIC DNA]</scope>
    <source>
        <strain evidence="6">PAL-ZL1</strain>
    </source>
</reference>
<sequence length="152" mass="17359">METIEFWSMATLRITALHKHFSVWVFYEKGELVNLVDTSLGRDYDAEEACKYLKIGLLCTQEVSKLRPLMSNVVSMLMGEMDVNDKISKPGLLSEFRGFKGDKKQKDREQNDKWETKKSSPNSSKLEGSSSSSRMATSYATMTFNSIYDRSN</sequence>
<evidence type="ECO:0000256" key="3">
    <source>
        <dbReference type="ARBA" id="ARBA00022777"/>
    </source>
</evidence>
<organism evidence="6">
    <name type="scientific">Populus alba</name>
    <name type="common">White poplar</name>
    <dbReference type="NCBI Taxonomy" id="43335"/>
    <lineage>
        <taxon>Eukaryota</taxon>
        <taxon>Viridiplantae</taxon>
        <taxon>Streptophyta</taxon>
        <taxon>Embryophyta</taxon>
        <taxon>Tracheophyta</taxon>
        <taxon>Spermatophyta</taxon>
        <taxon>Magnoliopsida</taxon>
        <taxon>eudicotyledons</taxon>
        <taxon>Gunneridae</taxon>
        <taxon>Pentapetalae</taxon>
        <taxon>rosids</taxon>
        <taxon>fabids</taxon>
        <taxon>Malpighiales</taxon>
        <taxon>Salicaceae</taxon>
        <taxon>Saliceae</taxon>
        <taxon>Populus</taxon>
    </lineage>
</organism>
<evidence type="ECO:0000256" key="4">
    <source>
        <dbReference type="ARBA" id="ARBA00022840"/>
    </source>
</evidence>
<keyword evidence="1" id="KW-0808">Transferase</keyword>